<sequence>MVNALQEFASAFEWRSDGSDSALDAGCGPGDITSDILSPFLPSNYKRLVGVDISKEMIGYARETVANPKLSFEEFDLSRNLEDQKFANSEPFDHLFSFYTLMWVSDQKTCMRNFNKLLRPGGNMLLIFLGNHPVYDVYQEQSKNIKWAEYMTDVNQLISPYHSSEDPAKQLQTLLSECGFGKADIRIHNKTYHHTYESMSSIMISVNPFVDRIPAEHRQTYVDDFIQLFAKKCLVDETVMDIDRSRFVLRYQLIVAHAKKKYNFEMITDRGMTHFSVKKSFGSTDCSLFELNSQLCDNLGDIIYALRARAMHLFIPQMSVVVFDYSQLSGDWPTHTIKTTTVAHHFNKKQSCK</sequence>
<keyword evidence="3" id="KW-1185">Reference proteome</keyword>
<name>A0A9Q0N7Z1_9DIPT</name>
<dbReference type="PANTHER" id="PTHR43861">
    <property type="entry name" value="TRANS-ACONITATE 2-METHYLTRANSFERASE-RELATED"/>
    <property type="match status" value="1"/>
</dbReference>
<evidence type="ECO:0000313" key="2">
    <source>
        <dbReference type="EMBL" id="KAJ6645467.1"/>
    </source>
</evidence>
<dbReference type="Pfam" id="PF13847">
    <property type="entry name" value="Methyltransf_31"/>
    <property type="match status" value="1"/>
</dbReference>
<feature type="domain" description="Methyltransferase" evidence="1">
    <location>
        <begin position="20"/>
        <end position="127"/>
    </location>
</feature>
<comment type="caution">
    <text evidence="2">The sequence shown here is derived from an EMBL/GenBank/DDBJ whole genome shotgun (WGS) entry which is preliminary data.</text>
</comment>
<dbReference type="CDD" id="cd02440">
    <property type="entry name" value="AdoMet_MTases"/>
    <property type="match status" value="1"/>
</dbReference>
<dbReference type="SUPFAM" id="SSF53335">
    <property type="entry name" value="S-adenosyl-L-methionine-dependent methyltransferases"/>
    <property type="match status" value="1"/>
</dbReference>
<dbReference type="InterPro" id="IPR025714">
    <property type="entry name" value="Methyltranfer_dom"/>
</dbReference>
<dbReference type="AlphaFoldDB" id="A0A9Q0N7Z1"/>
<dbReference type="InterPro" id="IPR029063">
    <property type="entry name" value="SAM-dependent_MTases_sf"/>
</dbReference>
<dbReference type="Gene3D" id="3.40.50.150">
    <property type="entry name" value="Vaccinia Virus protein VP39"/>
    <property type="match status" value="1"/>
</dbReference>
<organism evidence="2 3">
    <name type="scientific">Pseudolycoriella hygida</name>
    <dbReference type="NCBI Taxonomy" id="35572"/>
    <lineage>
        <taxon>Eukaryota</taxon>
        <taxon>Metazoa</taxon>
        <taxon>Ecdysozoa</taxon>
        <taxon>Arthropoda</taxon>
        <taxon>Hexapoda</taxon>
        <taxon>Insecta</taxon>
        <taxon>Pterygota</taxon>
        <taxon>Neoptera</taxon>
        <taxon>Endopterygota</taxon>
        <taxon>Diptera</taxon>
        <taxon>Nematocera</taxon>
        <taxon>Sciaroidea</taxon>
        <taxon>Sciaridae</taxon>
        <taxon>Pseudolycoriella</taxon>
    </lineage>
</organism>
<dbReference type="OrthoDB" id="8300214at2759"/>
<evidence type="ECO:0000313" key="3">
    <source>
        <dbReference type="Proteomes" id="UP001151699"/>
    </source>
</evidence>
<protein>
    <submittedName>
        <fullName evidence="2">Juvenile hormone acid O-methyltransferase</fullName>
    </submittedName>
</protein>
<dbReference type="Proteomes" id="UP001151699">
    <property type="component" value="Chromosome A"/>
</dbReference>
<proteinExistence type="predicted"/>
<gene>
    <name evidence="2" type="primary">jhamt_0</name>
    <name evidence="2" type="ORF">Bhyg_00673</name>
</gene>
<reference evidence="2" key="1">
    <citation type="submission" date="2022-07" db="EMBL/GenBank/DDBJ databases">
        <authorList>
            <person name="Trinca V."/>
            <person name="Uliana J.V.C."/>
            <person name="Torres T.T."/>
            <person name="Ward R.J."/>
            <person name="Monesi N."/>
        </authorList>
    </citation>
    <scope>NUCLEOTIDE SEQUENCE</scope>
    <source>
        <strain evidence="2">HSMRA1968</strain>
        <tissue evidence="2">Whole embryos</tissue>
    </source>
</reference>
<dbReference type="PANTHER" id="PTHR43861:SF1">
    <property type="entry name" value="TRANS-ACONITATE 2-METHYLTRANSFERASE"/>
    <property type="match status" value="1"/>
</dbReference>
<evidence type="ECO:0000259" key="1">
    <source>
        <dbReference type="Pfam" id="PF13847"/>
    </source>
</evidence>
<accession>A0A9Q0N7Z1</accession>
<dbReference type="EMBL" id="WJQU01000001">
    <property type="protein sequence ID" value="KAJ6645467.1"/>
    <property type="molecule type" value="Genomic_DNA"/>
</dbReference>